<protein>
    <recommendedName>
        <fullName evidence="4">Flagellar brake protein YcgR</fullName>
    </recommendedName>
    <alternativeName>
        <fullName evidence="4">Cyclic di-GMP binding protein YcgR</fullName>
    </alternativeName>
</protein>
<keyword evidence="1 4" id="KW-0973">c-di-GMP</keyword>
<dbReference type="Pfam" id="PF07317">
    <property type="entry name" value="PilZN"/>
    <property type="match status" value="1"/>
</dbReference>
<dbReference type="HAMAP" id="MF_01457">
    <property type="entry name" value="YcgR"/>
    <property type="match status" value="1"/>
</dbReference>
<sequence length="255" mass="28432">MTIEHELTRVELLQADDASKYLLKDDREILFIMRRLVDARSLLSARGEPGYDSFLTALLQISSDGSTLILDGSPDAALNARLEQAERLDCVTQLDKVRIQFMLDRPVFQTWREGPAFSAALPGELLRLQRREFYRLQAPVTHSLTCTVPLPHAGELALRIIDISGGGIAIAVPPADAPFAPGDEFAGCRITLPDSPPISARLIVRNLFRLTTRNGVEMLRAGCEFSDMPRGADEAIQRYILRIERERNARQHTLG</sequence>
<evidence type="ECO:0000256" key="3">
    <source>
        <dbReference type="ARBA" id="ARBA00023143"/>
    </source>
</evidence>
<dbReference type="InterPro" id="IPR009926">
    <property type="entry name" value="T3SS_YcgR_PilZN"/>
</dbReference>
<evidence type="ECO:0000313" key="8">
    <source>
        <dbReference type="Proteomes" id="UP000013232"/>
    </source>
</evidence>
<feature type="domain" description="PilZ" evidence="5">
    <location>
        <begin position="129"/>
        <end position="241"/>
    </location>
</feature>
<dbReference type="Pfam" id="PF07238">
    <property type="entry name" value="PilZ"/>
    <property type="match status" value="1"/>
</dbReference>
<proteinExistence type="inferred from homology"/>
<dbReference type="InterPro" id="IPR009875">
    <property type="entry name" value="PilZ_domain"/>
</dbReference>
<dbReference type="Gene3D" id="2.40.10.220">
    <property type="entry name" value="predicted glycosyltransferase like domains"/>
    <property type="match status" value="1"/>
</dbReference>
<reference evidence="7 8" key="1">
    <citation type="submission" date="2012-09" db="EMBL/GenBank/DDBJ databases">
        <title>Draft Genome Sequences of 6 Strains from Genus Thauera.</title>
        <authorList>
            <person name="Liu B."/>
            <person name="Shapleigh J.P."/>
            <person name="Frostegard A.H."/>
        </authorList>
    </citation>
    <scope>NUCLEOTIDE SEQUENCE [LARGE SCALE GENOMIC DNA]</scope>
    <source>
        <strain evidence="8">47Lol / DSM 12138</strain>
    </source>
</reference>
<evidence type="ECO:0000313" key="7">
    <source>
        <dbReference type="EMBL" id="ENO87962.1"/>
    </source>
</evidence>
<dbReference type="GO" id="GO:0071973">
    <property type="term" value="P:bacterial-type flagellum-dependent cell motility"/>
    <property type="evidence" value="ECO:0007669"/>
    <property type="project" value="UniProtKB-UniRule"/>
</dbReference>
<comment type="subunit">
    <text evidence="4">Monomer. Interacts with the flagellar basal bodies.</text>
</comment>
<comment type="caution">
    <text evidence="7">The sequence shown here is derived from an EMBL/GenBank/DDBJ whole genome shotgun (WGS) entry which is preliminary data.</text>
</comment>
<dbReference type="EMBL" id="AMXE01000031">
    <property type="protein sequence ID" value="ENO87962.1"/>
    <property type="molecule type" value="Genomic_DNA"/>
</dbReference>
<gene>
    <name evidence="4" type="primary">ycgR</name>
    <name evidence="7" type="ORF">C666_09750</name>
</gene>
<dbReference type="AlphaFoldDB" id="N6Z028"/>
<evidence type="ECO:0000256" key="1">
    <source>
        <dbReference type="ARBA" id="ARBA00022636"/>
    </source>
</evidence>
<dbReference type="Gene3D" id="2.30.110.10">
    <property type="entry name" value="Electron Transport, Fmn-binding Protein, Chain A"/>
    <property type="match status" value="1"/>
</dbReference>
<dbReference type="RefSeq" id="WP_004337802.1">
    <property type="nucleotide sequence ID" value="NZ_AMXE01000031.1"/>
</dbReference>
<comment type="similarity">
    <text evidence="4">Belongs to the YcgR family.</text>
</comment>
<feature type="domain" description="Type III secretion system flagellar brake protein YcgR PilZN" evidence="6">
    <location>
        <begin position="21"/>
        <end position="127"/>
    </location>
</feature>
<evidence type="ECO:0000256" key="2">
    <source>
        <dbReference type="ARBA" id="ARBA00022741"/>
    </source>
</evidence>
<accession>N6Z028</accession>
<evidence type="ECO:0000259" key="5">
    <source>
        <dbReference type="Pfam" id="PF07238"/>
    </source>
</evidence>
<dbReference type="GO" id="GO:0071945">
    <property type="term" value="P:regulation of bacterial-type flagellum-dependent cell motility by regulation of motor speed"/>
    <property type="evidence" value="ECO:0007669"/>
    <property type="project" value="UniProtKB-UniRule"/>
</dbReference>
<keyword evidence="8" id="KW-1185">Reference proteome</keyword>
<evidence type="ECO:0000259" key="6">
    <source>
        <dbReference type="Pfam" id="PF07317"/>
    </source>
</evidence>
<keyword evidence="2 4" id="KW-0547">Nucleotide-binding</keyword>
<dbReference type="Proteomes" id="UP000013232">
    <property type="component" value="Unassembled WGS sequence"/>
</dbReference>
<name>N6Z028_THAL4</name>
<dbReference type="OrthoDB" id="5572581at2"/>
<evidence type="ECO:0000256" key="4">
    <source>
        <dbReference type="HAMAP-Rule" id="MF_01457"/>
    </source>
</evidence>
<dbReference type="InterPro" id="IPR012349">
    <property type="entry name" value="Split_barrel_FMN-bd"/>
</dbReference>
<dbReference type="InterPro" id="IPR023787">
    <property type="entry name" value="T3SS_YcgR"/>
</dbReference>
<dbReference type="GO" id="GO:0035438">
    <property type="term" value="F:cyclic-di-GMP binding"/>
    <property type="evidence" value="ECO:0007669"/>
    <property type="project" value="UniProtKB-UniRule"/>
</dbReference>
<keyword evidence="3 4" id="KW-0975">Bacterial flagellum</keyword>
<dbReference type="STRING" id="1123367.GCA_000621305_00068"/>
<organism evidence="7 8">
    <name type="scientific">Thauera linaloolentis (strain DSM 12138 / JCM 21573 / CCUG 41526 / CIP 105981 / IAM 15112 / NBRC 102519 / 47Lol)</name>
    <dbReference type="NCBI Taxonomy" id="1123367"/>
    <lineage>
        <taxon>Bacteria</taxon>
        <taxon>Pseudomonadati</taxon>
        <taxon>Pseudomonadota</taxon>
        <taxon>Betaproteobacteria</taxon>
        <taxon>Rhodocyclales</taxon>
        <taxon>Zoogloeaceae</taxon>
        <taxon>Thauera</taxon>
    </lineage>
</organism>
<dbReference type="GO" id="GO:0009425">
    <property type="term" value="C:bacterial-type flagellum basal body"/>
    <property type="evidence" value="ECO:0007669"/>
    <property type="project" value="UniProtKB-SubCell"/>
</dbReference>
<comment type="subcellular location">
    <subcellularLocation>
        <location evidence="4">Bacterial flagellum basal body</location>
    </subcellularLocation>
</comment>
<dbReference type="eggNOG" id="COG5581">
    <property type="taxonomic scope" value="Bacteria"/>
</dbReference>
<comment type="function">
    <text evidence="4">Acts as a flagellar brake, regulating swimming and swarming in a bis-(3'-5') cyclic diguanylic acid (c-di-GMP)-dependent manner. Binds 1 c-di-GMP dimer per subunit. Increasing levels of c-di-GMP lead to decreased motility.</text>
</comment>